<dbReference type="Gene3D" id="3.90.660.10">
    <property type="match status" value="1"/>
</dbReference>
<dbReference type="InterPro" id="IPR050281">
    <property type="entry name" value="Flavin_monoamine_oxidase"/>
</dbReference>
<dbReference type="InterPro" id="IPR036188">
    <property type="entry name" value="FAD/NAD-bd_sf"/>
</dbReference>
<reference evidence="2 3" key="1">
    <citation type="journal article" date="2024" name="Insects">
        <title>An Improved Chromosome-Level Genome Assembly of the Firefly Pyrocoelia pectoralis.</title>
        <authorList>
            <person name="Fu X."/>
            <person name="Meyer-Rochow V.B."/>
            <person name="Ballantyne L."/>
            <person name="Zhu X."/>
        </authorList>
    </citation>
    <scope>NUCLEOTIDE SEQUENCE [LARGE SCALE GENOMIC DNA]</scope>
    <source>
        <strain evidence="2">XCY_ONT2</strain>
    </source>
</reference>
<protein>
    <recommendedName>
        <fullName evidence="1">Amine oxidase domain-containing protein</fullName>
    </recommendedName>
</protein>
<comment type="caution">
    <text evidence="2">The sequence shown here is derived from an EMBL/GenBank/DDBJ whole genome shotgun (WGS) entry which is preliminary data.</text>
</comment>
<organism evidence="2 3">
    <name type="scientific">Pyrocoelia pectoralis</name>
    <dbReference type="NCBI Taxonomy" id="417401"/>
    <lineage>
        <taxon>Eukaryota</taxon>
        <taxon>Metazoa</taxon>
        <taxon>Ecdysozoa</taxon>
        <taxon>Arthropoda</taxon>
        <taxon>Hexapoda</taxon>
        <taxon>Insecta</taxon>
        <taxon>Pterygota</taxon>
        <taxon>Neoptera</taxon>
        <taxon>Endopterygota</taxon>
        <taxon>Coleoptera</taxon>
        <taxon>Polyphaga</taxon>
        <taxon>Elateriformia</taxon>
        <taxon>Elateroidea</taxon>
        <taxon>Lampyridae</taxon>
        <taxon>Lampyrinae</taxon>
        <taxon>Pyrocoelia</taxon>
    </lineage>
</organism>
<dbReference type="Pfam" id="PF01593">
    <property type="entry name" value="Amino_oxidase"/>
    <property type="match status" value="1"/>
</dbReference>
<dbReference type="PANTHER" id="PTHR10742">
    <property type="entry name" value="FLAVIN MONOAMINE OXIDASE"/>
    <property type="match status" value="1"/>
</dbReference>
<dbReference type="PRINTS" id="PR00419">
    <property type="entry name" value="ADXRDTASE"/>
</dbReference>
<dbReference type="Gene3D" id="3.50.50.60">
    <property type="entry name" value="FAD/NAD(P)-binding domain"/>
    <property type="match status" value="1"/>
</dbReference>
<dbReference type="SUPFAM" id="SSF54373">
    <property type="entry name" value="FAD-linked reductases, C-terminal domain"/>
    <property type="match status" value="1"/>
</dbReference>
<accession>A0AAN7ZFJ2</accession>
<dbReference type="EMBL" id="JAVRBK010000007">
    <property type="protein sequence ID" value="KAK5641597.1"/>
    <property type="molecule type" value="Genomic_DNA"/>
</dbReference>
<proteinExistence type="predicted"/>
<keyword evidence="3" id="KW-1185">Reference proteome</keyword>
<dbReference type="AlphaFoldDB" id="A0AAN7ZFJ2"/>
<dbReference type="InterPro" id="IPR002937">
    <property type="entry name" value="Amino_oxidase"/>
</dbReference>
<feature type="domain" description="Amine oxidase" evidence="1">
    <location>
        <begin position="17"/>
        <end position="457"/>
    </location>
</feature>
<evidence type="ECO:0000313" key="3">
    <source>
        <dbReference type="Proteomes" id="UP001329430"/>
    </source>
</evidence>
<sequence>MPPQSNPRIIIIGAGAAGISAASRLIENGFANVKILEAEDRIGGRICTINFGDGIVDLGAQYCHKDSVVYNLVKDLNLLDTTTIEGHVYNSKGERLEKGFVKILSDIVYDIYHHEKVENVKWKEYLKNQFDKEVEQHFTDERDRSLARGNLDFIKKQLLLVTGSLCLNGALGAVAGEYPSSERLSWKSHGYQALLDFLMKTYFKFKSAFQFDDKIMLKNAVTNIEWGDESNIKVECANGSHYFADYVIITISLGALKKQHKTLFSPSLPPRKQKAIASLGFGSILKVAFYFPTKWWTNNDYTFAWSEDDLNCALKSDYPWVTNCKGFYLLPNNANVLLAWFVGNSLLQIESCTEDHLLDGAYYVLQKFLGKTFENITKPIKLERNAWLNNPYIGGALSYETLESTSDGITGETLAEVVVSKTGSPQLLFAGEATNKTEYASVDSAIRSGFREAGRIINICK</sequence>
<name>A0AAN7ZFJ2_9COLE</name>
<dbReference type="Proteomes" id="UP001329430">
    <property type="component" value="Chromosome 7"/>
</dbReference>
<dbReference type="PANTHER" id="PTHR10742:SF398">
    <property type="entry name" value="AMINE OXIDASE DOMAIN-CONTAINING PROTEIN-RELATED"/>
    <property type="match status" value="1"/>
</dbReference>
<dbReference type="GO" id="GO:0046592">
    <property type="term" value="F:polyamine oxidase activity"/>
    <property type="evidence" value="ECO:0007669"/>
    <property type="project" value="TreeGrafter"/>
</dbReference>
<evidence type="ECO:0000313" key="2">
    <source>
        <dbReference type="EMBL" id="KAK5641597.1"/>
    </source>
</evidence>
<gene>
    <name evidence="2" type="ORF">RI129_010144</name>
</gene>
<dbReference type="SUPFAM" id="SSF51905">
    <property type="entry name" value="FAD/NAD(P)-binding domain"/>
    <property type="match status" value="1"/>
</dbReference>
<evidence type="ECO:0000259" key="1">
    <source>
        <dbReference type="Pfam" id="PF01593"/>
    </source>
</evidence>